<comment type="similarity">
    <text evidence="1">Belongs to the DegT/DnrJ/EryC1 family.</text>
</comment>
<dbReference type="PANTHER" id="PTHR30244:SF34">
    <property type="entry name" value="DTDP-4-AMINO-4,6-DIDEOXYGALACTOSE TRANSAMINASE"/>
    <property type="match status" value="1"/>
</dbReference>
<dbReference type="InterPro" id="IPR015421">
    <property type="entry name" value="PyrdxlP-dep_Trfase_major"/>
</dbReference>
<comment type="caution">
    <text evidence="2">The sequence shown here is derived from an EMBL/GenBank/DDBJ whole genome shotgun (WGS) entry which is preliminary data.</text>
</comment>
<dbReference type="GO" id="GO:0000271">
    <property type="term" value="P:polysaccharide biosynthetic process"/>
    <property type="evidence" value="ECO:0007669"/>
    <property type="project" value="TreeGrafter"/>
</dbReference>
<evidence type="ECO:0000313" key="3">
    <source>
        <dbReference type="Proteomes" id="UP000032250"/>
    </source>
</evidence>
<dbReference type="Gene3D" id="3.40.640.10">
    <property type="entry name" value="Type I PLP-dependent aspartate aminotransferase-like (Major domain)"/>
    <property type="match status" value="1"/>
</dbReference>
<evidence type="ECO:0000313" key="2">
    <source>
        <dbReference type="EMBL" id="KIS24487.1"/>
    </source>
</evidence>
<dbReference type="OrthoDB" id="9810913at2"/>
<dbReference type="GO" id="GO:0008483">
    <property type="term" value="F:transaminase activity"/>
    <property type="evidence" value="ECO:0007669"/>
    <property type="project" value="TreeGrafter"/>
</dbReference>
<dbReference type="EMBL" id="JXSU01000007">
    <property type="protein sequence ID" value="KIS24487.1"/>
    <property type="molecule type" value="Genomic_DNA"/>
</dbReference>
<name>A0A0D1BX95_CLOBO</name>
<dbReference type="RefSeq" id="WP_043032161.1">
    <property type="nucleotide sequence ID" value="NZ_JXSU01000007.1"/>
</dbReference>
<organism evidence="2 3">
    <name type="scientific">Clostridium botulinum B2 450</name>
    <dbReference type="NCBI Taxonomy" id="1379739"/>
    <lineage>
        <taxon>Bacteria</taxon>
        <taxon>Bacillati</taxon>
        <taxon>Bacillota</taxon>
        <taxon>Clostridia</taxon>
        <taxon>Eubacteriales</taxon>
        <taxon>Clostridiaceae</taxon>
        <taxon>Clostridium</taxon>
    </lineage>
</organism>
<protein>
    <recommendedName>
        <fullName evidence="4">DegT/DnrJ/EryC1/StrS aminotransferase family protein</fullName>
    </recommendedName>
</protein>
<dbReference type="PATRIC" id="fig|1379739.3.peg.3029"/>
<evidence type="ECO:0000256" key="1">
    <source>
        <dbReference type="RuleBase" id="RU004508"/>
    </source>
</evidence>
<dbReference type="Proteomes" id="UP000032250">
    <property type="component" value="Unassembled WGS sequence"/>
</dbReference>
<dbReference type="HOGENOM" id="CLU_666832_0_0_9"/>
<dbReference type="AlphaFoldDB" id="A0A0D1BX95"/>
<accession>A0A0D1BX95</accession>
<reference evidence="2 3" key="1">
    <citation type="submission" date="2014-06" db="EMBL/GenBank/DDBJ databases">
        <title>Genome characterization of distinct group I Clostridium botulinum lineages.</title>
        <authorList>
            <person name="Giordani F."/>
            <person name="Anselmo A."/>
            <person name="Fillo S."/>
            <person name="Palozzi A.M."/>
            <person name="Fortunato A."/>
            <person name="Gentile B."/>
            <person name="Ciammaruconi A."/>
            <person name="Anniballi F."/>
            <person name="De Medici D."/>
            <person name="Lista F."/>
        </authorList>
    </citation>
    <scope>NUCLEOTIDE SEQUENCE [LARGE SCALE GENOMIC DNA]</scope>
    <source>
        <strain evidence="2 3">B2 450</strain>
    </source>
</reference>
<sequence length="412" mass="48092">MNIFNSKIIKYYFKSDEQVQQTLKYSYDNIFIGENEAQVAYDYIKDKYMLKDVEDDINIFKRGISKYIGADMNKIFMFYTAHSGIYFLLCQLKNIHPNKKYVIVPAFTCSVVVNAITAAGLKPIFVDIELDTYGVSIDSLKNILDKDSENILLVIIQHLFGLASRDYDQLLEICKSKNILTMSDAAQSLGTFYNNKSIGSEEDFCIFSMQASKSINTYTGGMLIINNEQYEFKNSYDLLSYPSDEDLQYILKAYYYQYLKKIKNKYTLPIFLKKHKNDFVSSLHPSEGNNNKICDLQAHPLENNSIYIKKYPNILAKIANIQLNKLEDNINLRLKHYYEFSNEYDREIYIKKNSRPSLIRIPIIKNNTYKNNVVYENGYLVGNWFCYYFGSNKNAEYAATNLVNFLKIDNYY</sequence>
<gene>
    <name evidence="2" type="ORF">N495_13215</name>
</gene>
<evidence type="ECO:0008006" key="4">
    <source>
        <dbReference type="Google" id="ProtNLM"/>
    </source>
</evidence>
<dbReference type="InterPro" id="IPR015424">
    <property type="entry name" value="PyrdxlP-dep_Trfase"/>
</dbReference>
<dbReference type="GO" id="GO:0030170">
    <property type="term" value="F:pyridoxal phosphate binding"/>
    <property type="evidence" value="ECO:0007669"/>
    <property type="project" value="TreeGrafter"/>
</dbReference>
<dbReference type="Pfam" id="PF01041">
    <property type="entry name" value="DegT_DnrJ_EryC1"/>
    <property type="match status" value="1"/>
</dbReference>
<proteinExistence type="inferred from homology"/>
<dbReference type="PANTHER" id="PTHR30244">
    <property type="entry name" value="TRANSAMINASE"/>
    <property type="match status" value="1"/>
</dbReference>
<dbReference type="SUPFAM" id="SSF53383">
    <property type="entry name" value="PLP-dependent transferases"/>
    <property type="match status" value="1"/>
</dbReference>
<dbReference type="InterPro" id="IPR000653">
    <property type="entry name" value="DegT/StrS_aminotransferase"/>
</dbReference>
<keyword evidence="1" id="KW-0663">Pyridoxal phosphate</keyword>